<dbReference type="Gene3D" id="4.10.410.10">
    <property type="entry name" value="Pancreatic trypsin inhibitor Kunitz domain"/>
    <property type="match status" value="1"/>
</dbReference>
<dbReference type="GO" id="GO:0004867">
    <property type="term" value="F:serine-type endopeptidase inhibitor activity"/>
    <property type="evidence" value="ECO:0007669"/>
    <property type="project" value="UniProtKB-KW"/>
</dbReference>
<feature type="domain" description="BPTI/Kunitz inhibitor" evidence="7">
    <location>
        <begin position="60"/>
        <end position="110"/>
    </location>
</feature>
<sequence>MLRLFALLLVALLLSFPYVISQDMSFDEPDRWDTIRKGDCDSTLRSCGLLNHLSLSSAVCLKKAKYGKCGGRRKMWYFDIYKMKCDVFIYSNCGGNTNRFYSKEECDEFCASRAVEWTKKKLPLV</sequence>
<comment type="subcellular location">
    <subcellularLocation>
        <location evidence="1">Secreted</location>
    </subcellularLocation>
</comment>
<comment type="caution">
    <text evidence="8">The sequence shown here is derived from an EMBL/GenBank/DDBJ whole genome shotgun (WGS) entry which is preliminary data.</text>
</comment>
<keyword evidence="9" id="KW-1185">Reference proteome</keyword>
<evidence type="ECO:0000259" key="7">
    <source>
        <dbReference type="PROSITE" id="PS50279"/>
    </source>
</evidence>
<dbReference type="Pfam" id="PF00014">
    <property type="entry name" value="Kunitz_BPTI"/>
    <property type="match status" value="1"/>
</dbReference>
<dbReference type="Proteomes" id="UP001200034">
    <property type="component" value="Unassembled WGS sequence"/>
</dbReference>
<dbReference type="AlphaFoldDB" id="A0AAD4KGM1"/>
<keyword evidence="4" id="KW-0722">Serine protease inhibitor</keyword>
<dbReference type="PANTHER" id="PTHR10083">
    <property type="entry name" value="KUNITZ-TYPE PROTEASE INHIBITOR-RELATED"/>
    <property type="match status" value="1"/>
</dbReference>
<evidence type="ECO:0000313" key="9">
    <source>
        <dbReference type="Proteomes" id="UP001200034"/>
    </source>
</evidence>
<evidence type="ECO:0000256" key="3">
    <source>
        <dbReference type="ARBA" id="ARBA00022690"/>
    </source>
</evidence>
<feature type="signal peptide" evidence="6">
    <location>
        <begin position="1"/>
        <end position="21"/>
    </location>
</feature>
<dbReference type="PROSITE" id="PS50279">
    <property type="entry name" value="BPTI_KUNITZ_2"/>
    <property type="match status" value="1"/>
</dbReference>
<gene>
    <name evidence="8" type="ORF">KR093_004738</name>
</gene>
<proteinExistence type="predicted"/>
<dbReference type="InterPro" id="IPR002223">
    <property type="entry name" value="Kunitz_BPTI"/>
</dbReference>
<keyword evidence="5" id="KW-1015">Disulfide bond</keyword>
<name>A0AAD4KGM1_9MUSC</name>
<organism evidence="8 9">
    <name type="scientific">Drosophila rubida</name>
    <dbReference type="NCBI Taxonomy" id="30044"/>
    <lineage>
        <taxon>Eukaryota</taxon>
        <taxon>Metazoa</taxon>
        <taxon>Ecdysozoa</taxon>
        <taxon>Arthropoda</taxon>
        <taxon>Hexapoda</taxon>
        <taxon>Insecta</taxon>
        <taxon>Pterygota</taxon>
        <taxon>Neoptera</taxon>
        <taxon>Endopterygota</taxon>
        <taxon>Diptera</taxon>
        <taxon>Brachycera</taxon>
        <taxon>Muscomorpha</taxon>
        <taxon>Ephydroidea</taxon>
        <taxon>Drosophilidae</taxon>
        <taxon>Drosophila</taxon>
    </lineage>
</organism>
<evidence type="ECO:0000256" key="4">
    <source>
        <dbReference type="ARBA" id="ARBA00022900"/>
    </source>
</evidence>
<dbReference type="EMBL" id="JAJJHW010000014">
    <property type="protein sequence ID" value="KAH8388349.1"/>
    <property type="molecule type" value="Genomic_DNA"/>
</dbReference>
<dbReference type="SMART" id="SM00131">
    <property type="entry name" value="KU"/>
    <property type="match status" value="1"/>
</dbReference>
<evidence type="ECO:0000256" key="6">
    <source>
        <dbReference type="SAM" id="SignalP"/>
    </source>
</evidence>
<dbReference type="InterPro" id="IPR036880">
    <property type="entry name" value="Kunitz_BPTI_sf"/>
</dbReference>
<keyword evidence="6" id="KW-0732">Signal</keyword>
<dbReference type="PRINTS" id="PR00759">
    <property type="entry name" value="BASICPTASE"/>
</dbReference>
<evidence type="ECO:0000256" key="2">
    <source>
        <dbReference type="ARBA" id="ARBA00022525"/>
    </source>
</evidence>
<reference evidence="8" key="1">
    <citation type="journal article" date="2021" name="Mol. Ecol. Resour.">
        <title>Phylogenomic analyses of the genus Drosophila reveals genomic signals of climate adaptation.</title>
        <authorList>
            <person name="Li F."/>
            <person name="Rane R.V."/>
            <person name="Luria V."/>
            <person name="Xiong Z."/>
            <person name="Chen J."/>
            <person name="Li Z."/>
            <person name="Catullo R.A."/>
            <person name="Griffin P.C."/>
            <person name="Schiffer M."/>
            <person name="Pearce S."/>
            <person name="Lee S.F."/>
            <person name="McElroy K."/>
            <person name="Stocker A."/>
            <person name="Shirriffs J."/>
            <person name="Cockerell F."/>
            <person name="Coppin C."/>
            <person name="Sgro C.M."/>
            <person name="Karger A."/>
            <person name="Cain J.W."/>
            <person name="Weber J.A."/>
            <person name="Santpere G."/>
            <person name="Kirschner M.W."/>
            <person name="Hoffmann A.A."/>
            <person name="Oakeshott J.G."/>
            <person name="Zhang G."/>
        </authorList>
    </citation>
    <scope>NUCLEOTIDE SEQUENCE</scope>
    <source>
        <strain evidence="8">BGI-SZ-2011g</strain>
    </source>
</reference>
<evidence type="ECO:0000256" key="5">
    <source>
        <dbReference type="ARBA" id="ARBA00023157"/>
    </source>
</evidence>
<keyword evidence="3" id="KW-0646">Protease inhibitor</keyword>
<dbReference type="CDD" id="cd00109">
    <property type="entry name" value="Kunitz-type"/>
    <property type="match status" value="1"/>
</dbReference>
<dbReference type="PANTHER" id="PTHR10083:SF217">
    <property type="entry name" value="BOOPHILIN-H2"/>
    <property type="match status" value="1"/>
</dbReference>
<dbReference type="SUPFAM" id="SSF57362">
    <property type="entry name" value="BPTI-like"/>
    <property type="match status" value="1"/>
</dbReference>
<dbReference type="InterPro" id="IPR050098">
    <property type="entry name" value="TFPI/VKTCI-like"/>
</dbReference>
<protein>
    <recommendedName>
        <fullName evidence="7">BPTI/Kunitz inhibitor domain-containing protein</fullName>
    </recommendedName>
</protein>
<feature type="chain" id="PRO_5042104554" description="BPTI/Kunitz inhibitor domain-containing protein" evidence="6">
    <location>
        <begin position="22"/>
        <end position="125"/>
    </location>
</feature>
<accession>A0AAD4KGM1</accession>
<evidence type="ECO:0000256" key="1">
    <source>
        <dbReference type="ARBA" id="ARBA00004613"/>
    </source>
</evidence>
<keyword evidence="2" id="KW-0964">Secreted</keyword>
<dbReference type="GO" id="GO:0005615">
    <property type="term" value="C:extracellular space"/>
    <property type="evidence" value="ECO:0007669"/>
    <property type="project" value="TreeGrafter"/>
</dbReference>
<evidence type="ECO:0000313" key="8">
    <source>
        <dbReference type="EMBL" id="KAH8388349.1"/>
    </source>
</evidence>